<dbReference type="SUPFAM" id="SSF51735">
    <property type="entry name" value="NAD(P)-binding Rossmann-fold domains"/>
    <property type="match status" value="1"/>
</dbReference>
<dbReference type="Pfam" id="PF00953">
    <property type="entry name" value="Glycos_transf_4"/>
    <property type="match status" value="1"/>
</dbReference>
<dbReference type="InterPro" id="IPR000715">
    <property type="entry name" value="Glycosyl_transferase_4"/>
</dbReference>
<accession>A0A9X2Z2W9</accession>
<feature type="transmembrane region" description="Helical" evidence="8">
    <location>
        <begin position="374"/>
        <end position="394"/>
    </location>
</feature>
<feature type="transmembrane region" description="Helical" evidence="8">
    <location>
        <begin position="162"/>
        <end position="180"/>
    </location>
</feature>
<comment type="cofactor">
    <cofactor evidence="7">
        <name>Mg(2+)</name>
        <dbReference type="ChEBI" id="CHEBI:18420"/>
    </cofactor>
</comment>
<dbReference type="GO" id="GO:0046872">
    <property type="term" value="F:metal ion binding"/>
    <property type="evidence" value="ECO:0007669"/>
    <property type="project" value="UniProtKB-KW"/>
</dbReference>
<evidence type="ECO:0000313" key="10">
    <source>
        <dbReference type="Proteomes" id="UP001155010"/>
    </source>
</evidence>
<feature type="transmembrane region" description="Helical" evidence="8">
    <location>
        <begin position="135"/>
        <end position="155"/>
    </location>
</feature>
<comment type="subcellular location">
    <subcellularLocation>
        <location evidence="1">Cell membrane</location>
        <topology evidence="1">Multi-pass membrane protein</topology>
    </subcellularLocation>
</comment>
<keyword evidence="7" id="KW-0460">Magnesium</keyword>
<keyword evidence="5 8" id="KW-1133">Transmembrane helix</keyword>
<keyword evidence="2" id="KW-1003">Cell membrane</keyword>
<evidence type="ECO:0000256" key="2">
    <source>
        <dbReference type="ARBA" id="ARBA00022475"/>
    </source>
</evidence>
<feature type="transmembrane region" description="Helical" evidence="8">
    <location>
        <begin position="283"/>
        <end position="312"/>
    </location>
</feature>
<keyword evidence="3 9" id="KW-0808">Transferase</keyword>
<dbReference type="Proteomes" id="UP001155010">
    <property type="component" value="Unassembled WGS sequence"/>
</dbReference>
<dbReference type="PANTHER" id="PTHR22926:SF3">
    <property type="entry name" value="UNDECAPRENYL-PHOSPHATE ALPHA-N-ACETYLGLUCOSAMINYL 1-PHOSPHATE TRANSFERASE"/>
    <property type="match status" value="1"/>
</dbReference>
<protein>
    <submittedName>
        <fullName evidence="9">UDP-GlcNAc:undecaprenyl-phosphate GlcNAc-1-phosphate transferase</fullName>
        <ecNumber evidence="9">2.7.8.33</ecNumber>
    </submittedName>
</protein>
<feature type="transmembrane region" description="Helical" evidence="8">
    <location>
        <begin position="318"/>
        <end position="337"/>
    </location>
</feature>
<evidence type="ECO:0000256" key="4">
    <source>
        <dbReference type="ARBA" id="ARBA00022692"/>
    </source>
</evidence>
<feature type="transmembrane region" description="Helical" evidence="8">
    <location>
        <begin position="112"/>
        <end position="129"/>
    </location>
</feature>
<reference evidence="9" key="1">
    <citation type="submission" date="2022-08" db="EMBL/GenBank/DDBJ databases">
        <title>Genomic Encyclopedia of Type Strains, Phase V (KMG-V): Genome sequencing to study the core and pangenomes of soil and plant-associated prokaryotes.</title>
        <authorList>
            <person name="Whitman W."/>
        </authorList>
    </citation>
    <scope>NUCLEOTIDE SEQUENCE</scope>
    <source>
        <strain evidence="9">SP2017</strain>
    </source>
</reference>
<keyword evidence="7" id="KW-0479">Metal-binding</keyword>
<dbReference type="PANTHER" id="PTHR22926">
    <property type="entry name" value="PHOSPHO-N-ACETYLMURAMOYL-PENTAPEPTIDE-TRANSFERASE"/>
    <property type="match status" value="1"/>
</dbReference>
<dbReference type="EMBL" id="JANUBB010000003">
    <property type="protein sequence ID" value="MCS3950929.1"/>
    <property type="molecule type" value="Genomic_DNA"/>
</dbReference>
<feature type="transmembrane region" description="Helical" evidence="8">
    <location>
        <begin position="447"/>
        <end position="472"/>
    </location>
</feature>
<evidence type="ECO:0000256" key="6">
    <source>
        <dbReference type="ARBA" id="ARBA00023136"/>
    </source>
</evidence>
<evidence type="ECO:0000256" key="1">
    <source>
        <dbReference type="ARBA" id="ARBA00004651"/>
    </source>
</evidence>
<dbReference type="GO" id="GO:0071555">
    <property type="term" value="P:cell wall organization"/>
    <property type="evidence" value="ECO:0007669"/>
    <property type="project" value="TreeGrafter"/>
</dbReference>
<dbReference type="CDD" id="cd06853">
    <property type="entry name" value="GT_WecA_like"/>
    <property type="match status" value="1"/>
</dbReference>
<comment type="caution">
    <text evidence="9">The sequence shown here is derived from an EMBL/GenBank/DDBJ whole genome shotgun (WGS) entry which is preliminary data.</text>
</comment>
<dbReference type="AlphaFoldDB" id="A0A9X2Z2W9"/>
<feature type="binding site" evidence="7">
    <location>
        <position position="154"/>
    </location>
    <ligand>
        <name>Mg(2+)</name>
        <dbReference type="ChEBI" id="CHEBI:18420"/>
    </ligand>
</feature>
<dbReference type="Gene3D" id="3.40.50.720">
    <property type="entry name" value="NAD(P)-binding Rossmann-like Domain"/>
    <property type="match status" value="1"/>
</dbReference>
<evidence type="ECO:0000256" key="5">
    <source>
        <dbReference type="ARBA" id="ARBA00022989"/>
    </source>
</evidence>
<name>A0A9X2Z2W9_9BACT</name>
<feature type="transmembrane region" description="Helical" evidence="8">
    <location>
        <begin position="241"/>
        <end position="262"/>
    </location>
</feature>
<dbReference type="GO" id="GO:0036380">
    <property type="term" value="F:UDP-N-acetylglucosamine-undecaprenyl-phosphate N-acetylglucosaminephosphotransferase activity"/>
    <property type="evidence" value="ECO:0007669"/>
    <property type="project" value="UniProtKB-EC"/>
</dbReference>
<feature type="transmembrane region" description="Helical" evidence="8">
    <location>
        <begin position="215"/>
        <end position="235"/>
    </location>
</feature>
<sequence>MLSTASHMPVIAWAAAAACLSGAATLLLTPAMIKAAHAFDWLDYPQADRWHATPTALMGGVAMYGAGALALLLLGPLAGVGIDVGLIGGGATLLFVVGMVDDLWGVGPTTKLAAQVGAAVLLMAAGHVFGPEWPLWASAPVTLVWVIGITNAVNLLDNMDGLAAGIGGIAAVALTAFAAAGGALPAALLGGTVGGAALGFLWFNAKPARIFMGDCGSLVLGYGVAALAVMGQGAVAAGPGVAVLVPICALAVPILDTTLVTVARTQAGRPVTNGGQDHTSHRLVTLGLSESAAVGTLHGMGAVAGGVGLTALVVEPTLFYAACAFGTVALGVIGGSLGRLDVYRAARVGGDGAPSASTSPSSNAQAGRGRWQTVAAYLVGDGLLIGGALAAAHALVGSGGLGSDGLAGGEGVPIVEGVLLVGAIQLVVLYAMGLYRRLWRHAGTPGIARIVGTILLAQAATAGGLALVYGLGAVSAPLLMVDGVILTLGVLGSRLGLRGLQRGASLYRSRVAPAESTSNVLLYGTGERGMLALRALRDAEETDRVPVGFVDPDPSKQDQIVQGLPVFGGPGACADLCREHDIDEVIVAVGNAAADREQAVARQCAEAGVACRSFDVHMKPLGAGREDSTHGEPMHGPPA</sequence>
<dbReference type="GO" id="GO:0005886">
    <property type="term" value="C:plasma membrane"/>
    <property type="evidence" value="ECO:0007669"/>
    <property type="project" value="UniProtKB-SubCell"/>
</dbReference>
<evidence type="ECO:0000256" key="7">
    <source>
        <dbReference type="PIRSR" id="PIRSR600715-1"/>
    </source>
</evidence>
<dbReference type="GO" id="GO:0044038">
    <property type="term" value="P:cell wall macromolecule biosynthetic process"/>
    <property type="evidence" value="ECO:0007669"/>
    <property type="project" value="TreeGrafter"/>
</dbReference>
<dbReference type="InterPro" id="IPR036291">
    <property type="entry name" value="NAD(P)-bd_dom_sf"/>
</dbReference>
<organism evidence="9 10">
    <name type="scientific">Salinibacter ruber</name>
    <dbReference type="NCBI Taxonomy" id="146919"/>
    <lineage>
        <taxon>Bacteria</taxon>
        <taxon>Pseudomonadati</taxon>
        <taxon>Rhodothermota</taxon>
        <taxon>Rhodothermia</taxon>
        <taxon>Rhodothermales</taxon>
        <taxon>Salinibacteraceae</taxon>
        <taxon>Salinibacter</taxon>
    </lineage>
</organism>
<feature type="transmembrane region" description="Helical" evidence="8">
    <location>
        <begin position="478"/>
        <end position="497"/>
    </location>
</feature>
<keyword evidence="4 8" id="KW-0812">Transmembrane</keyword>
<dbReference type="EC" id="2.7.8.33" evidence="9"/>
<proteinExistence type="predicted"/>
<dbReference type="GO" id="GO:0009103">
    <property type="term" value="P:lipopolysaccharide biosynthetic process"/>
    <property type="evidence" value="ECO:0007669"/>
    <property type="project" value="TreeGrafter"/>
</dbReference>
<dbReference type="Pfam" id="PF13727">
    <property type="entry name" value="CoA_binding_3"/>
    <property type="match status" value="1"/>
</dbReference>
<feature type="transmembrane region" description="Helical" evidence="8">
    <location>
        <begin position="67"/>
        <end position="100"/>
    </location>
</feature>
<evidence type="ECO:0000256" key="8">
    <source>
        <dbReference type="SAM" id="Phobius"/>
    </source>
</evidence>
<evidence type="ECO:0000313" key="9">
    <source>
        <dbReference type="EMBL" id="MCS3950929.1"/>
    </source>
</evidence>
<gene>
    <name evidence="9" type="ORF">GGP83_000870</name>
</gene>
<keyword evidence="6 8" id="KW-0472">Membrane</keyword>
<feature type="transmembrane region" description="Helical" evidence="8">
    <location>
        <begin position="414"/>
        <end position="435"/>
    </location>
</feature>
<feature type="binding site" evidence="7">
    <location>
        <position position="214"/>
    </location>
    <ligand>
        <name>Mg(2+)</name>
        <dbReference type="ChEBI" id="CHEBI:18420"/>
    </ligand>
</feature>
<feature type="transmembrane region" description="Helical" evidence="8">
    <location>
        <begin position="186"/>
        <end position="203"/>
    </location>
</feature>
<evidence type="ECO:0000256" key="3">
    <source>
        <dbReference type="ARBA" id="ARBA00022679"/>
    </source>
</evidence>